<comment type="caution">
    <text evidence="1">The sequence shown here is derived from an EMBL/GenBank/DDBJ whole genome shotgun (WGS) entry which is preliminary data.</text>
</comment>
<dbReference type="EMBL" id="AWFF01000026">
    <property type="protein sequence ID" value="KCZ55938.1"/>
    <property type="molecule type" value="Genomic_DNA"/>
</dbReference>
<name>A0A062UDZ8_9PROT</name>
<dbReference type="PATRIC" id="fig|1280946.3.peg.804"/>
<accession>A0A062UDZ8</accession>
<reference evidence="1 2" key="1">
    <citation type="journal article" date="2014" name="Antonie Van Leeuwenhoek">
        <title>Hyphomonas beringensis sp. nov. and Hyphomonas chukchiensis sp. nov., isolated from surface seawater of the Bering Sea and Chukchi Sea.</title>
        <authorList>
            <person name="Li C."/>
            <person name="Lai Q."/>
            <person name="Li G."/>
            <person name="Dong C."/>
            <person name="Wang J."/>
            <person name="Liao Y."/>
            <person name="Shao Z."/>
        </authorList>
    </citation>
    <scope>NUCLEOTIDE SEQUENCE [LARGE SCALE GENOMIC DNA]</scope>
    <source>
        <strain evidence="1 2">25B14_1</strain>
    </source>
</reference>
<dbReference type="AlphaFoldDB" id="A0A062UDZ8"/>
<keyword evidence="2" id="KW-1185">Reference proteome</keyword>
<dbReference type="Proteomes" id="UP000027037">
    <property type="component" value="Unassembled WGS sequence"/>
</dbReference>
<organism evidence="1 2">
    <name type="scientific">Hyphomonas beringensis</name>
    <dbReference type="NCBI Taxonomy" id="1280946"/>
    <lineage>
        <taxon>Bacteria</taxon>
        <taxon>Pseudomonadati</taxon>
        <taxon>Pseudomonadota</taxon>
        <taxon>Alphaproteobacteria</taxon>
        <taxon>Hyphomonadales</taxon>
        <taxon>Hyphomonadaceae</taxon>
        <taxon>Hyphomonas</taxon>
    </lineage>
</organism>
<proteinExistence type="predicted"/>
<protein>
    <submittedName>
        <fullName evidence="1">Uncharacterized protein</fullName>
    </submittedName>
</protein>
<gene>
    <name evidence="1" type="ORF">HY29_10050</name>
</gene>
<evidence type="ECO:0000313" key="2">
    <source>
        <dbReference type="Proteomes" id="UP000027037"/>
    </source>
</evidence>
<dbReference type="STRING" id="1280946.HY29_10050"/>
<sequence>MNTPITISRCVSVAVMGLLAAAVFAMVLAPQPSLYAG</sequence>
<evidence type="ECO:0000313" key="1">
    <source>
        <dbReference type="EMBL" id="KCZ55938.1"/>
    </source>
</evidence>